<dbReference type="GO" id="GO:0019632">
    <property type="term" value="P:shikimate metabolic process"/>
    <property type="evidence" value="ECO:0007669"/>
    <property type="project" value="TreeGrafter"/>
</dbReference>
<evidence type="ECO:0000259" key="1">
    <source>
        <dbReference type="Pfam" id="PF08501"/>
    </source>
</evidence>
<keyword evidence="3" id="KW-1185">Reference proteome</keyword>
<evidence type="ECO:0000313" key="3">
    <source>
        <dbReference type="Proteomes" id="UP000777438"/>
    </source>
</evidence>
<dbReference type="InterPro" id="IPR046346">
    <property type="entry name" value="Aminoacid_DH-like_N_sf"/>
</dbReference>
<dbReference type="AlphaFoldDB" id="A0A9P9AVB6"/>
<protein>
    <submittedName>
        <fullName evidence="2">NAD-P-binding protein</fullName>
    </submittedName>
</protein>
<proteinExistence type="predicted"/>
<dbReference type="SUPFAM" id="SSF51735">
    <property type="entry name" value="NAD(P)-binding Rossmann-fold domains"/>
    <property type="match status" value="1"/>
</dbReference>
<dbReference type="EMBL" id="JAGPYM010000002">
    <property type="protein sequence ID" value="KAH6898026.1"/>
    <property type="molecule type" value="Genomic_DNA"/>
</dbReference>
<comment type="caution">
    <text evidence="2">The sequence shown here is derived from an EMBL/GenBank/DDBJ whole genome shotgun (WGS) entry which is preliminary data.</text>
</comment>
<dbReference type="InterPro" id="IPR036291">
    <property type="entry name" value="NAD(P)-bd_dom_sf"/>
</dbReference>
<gene>
    <name evidence="2" type="ORF">B0T10DRAFT_555367</name>
</gene>
<sequence>MAENNLERPCRTYLFGHPLHQSLAPLLHSTIFNSLGVPWTYEPVDSIDKDGFLPKLRADDFVGTAVTMPHKITWMEECDEITEEGRAVGAINTVFIRKDPDTGERKYIGTNTDCVGVREAFLNNYPDILSHTRGKPGLVIGGGGAARSAIYALYKWLGTSEVYLVNRIEEEVKDIISSFAQAEGKPKLVHVATVEQAQQLEARTVIVGTVPNFPPSTEEEVLARNISLEFLKKDKKGYVLEMCYHPKIVTEFYTLAEQANWNVLPGTEAMIYQGIAQEVLWMEKPLAEMPFKAARRAITDALSKRHGAEINRK</sequence>
<reference evidence="2 3" key="1">
    <citation type="journal article" date="2021" name="Nat. Commun.">
        <title>Genetic determinants of endophytism in the Arabidopsis root mycobiome.</title>
        <authorList>
            <person name="Mesny F."/>
            <person name="Miyauchi S."/>
            <person name="Thiergart T."/>
            <person name="Pickel B."/>
            <person name="Atanasova L."/>
            <person name="Karlsson M."/>
            <person name="Huettel B."/>
            <person name="Barry K.W."/>
            <person name="Haridas S."/>
            <person name="Chen C."/>
            <person name="Bauer D."/>
            <person name="Andreopoulos W."/>
            <person name="Pangilinan J."/>
            <person name="LaButti K."/>
            <person name="Riley R."/>
            <person name="Lipzen A."/>
            <person name="Clum A."/>
            <person name="Drula E."/>
            <person name="Henrissat B."/>
            <person name="Kohler A."/>
            <person name="Grigoriev I.V."/>
            <person name="Martin F.M."/>
            <person name="Hacquard S."/>
        </authorList>
    </citation>
    <scope>NUCLEOTIDE SEQUENCE [LARGE SCALE GENOMIC DNA]</scope>
    <source>
        <strain evidence="2 3">MPI-CAGE-CH-0241</strain>
    </source>
</reference>
<evidence type="ECO:0000313" key="2">
    <source>
        <dbReference type="EMBL" id="KAH6898026.1"/>
    </source>
</evidence>
<dbReference type="PANTHER" id="PTHR21089:SF1">
    <property type="entry name" value="BIFUNCTIONAL 3-DEHYDROQUINATE DEHYDRATASE_SHIKIMATE DEHYDROGENASE, CHLOROPLASTIC"/>
    <property type="match status" value="1"/>
</dbReference>
<accession>A0A9P9AVB6</accession>
<dbReference type="Gene3D" id="3.40.50.720">
    <property type="entry name" value="NAD(P)-binding Rossmann-like Domain"/>
    <property type="match status" value="1"/>
</dbReference>
<dbReference type="Gene3D" id="3.40.50.10860">
    <property type="entry name" value="Leucine Dehydrogenase, chain A, domain 1"/>
    <property type="match status" value="1"/>
</dbReference>
<dbReference type="GO" id="GO:0009423">
    <property type="term" value="P:chorismate biosynthetic process"/>
    <property type="evidence" value="ECO:0007669"/>
    <property type="project" value="TreeGrafter"/>
</dbReference>
<dbReference type="SUPFAM" id="SSF53223">
    <property type="entry name" value="Aminoacid dehydrogenase-like, N-terminal domain"/>
    <property type="match status" value="1"/>
</dbReference>
<dbReference type="CDD" id="cd01065">
    <property type="entry name" value="NAD_bind_Shikimate_DH"/>
    <property type="match status" value="1"/>
</dbReference>
<dbReference type="PANTHER" id="PTHR21089">
    <property type="entry name" value="SHIKIMATE DEHYDROGENASE"/>
    <property type="match status" value="1"/>
</dbReference>
<dbReference type="InterPro" id="IPR022893">
    <property type="entry name" value="Shikimate_DH_fam"/>
</dbReference>
<feature type="domain" description="Shikimate dehydrogenase substrate binding N-terminal" evidence="1">
    <location>
        <begin position="14"/>
        <end position="94"/>
    </location>
</feature>
<dbReference type="OrthoDB" id="204377at2759"/>
<name>A0A9P9AVB6_9HYPO</name>
<dbReference type="InterPro" id="IPR013708">
    <property type="entry name" value="Shikimate_DH-bd_N"/>
</dbReference>
<organism evidence="2 3">
    <name type="scientific">Thelonectria olida</name>
    <dbReference type="NCBI Taxonomy" id="1576542"/>
    <lineage>
        <taxon>Eukaryota</taxon>
        <taxon>Fungi</taxon>
        <taxon>Dikarya</taxon>
        <taxon>Ascomycota</taxon>
        <taxon>Pezizomycotina</taxon>
        <taxon>Sordariomycetes</taxon>
        <taxon>Hypocreomycetidae</taxon>
        <taxon>Hypocreales</taxon>
        <taxon>Nectriaceae</taxon>
        <taxon>Thelonectria</taxon>
    </lineage>
</organism>
<dbReference type="GO" id="GO:0004764">
    <property type="term" value="F:shikimate 3-dehydrogenase (NADP+) activity"/>
    <property type="evidence" value="ECO:0007669"/>
    <property type="project" value="InterPro"/>
</dbReference>
<dbReference type="Pfam" id="PF08501">
    <property type="entry name" value="Shikimate_dh_N"/>
    <property type="match status" value="1"/>
</dbReference>
<dbReference type="Proteomes" id="UP000777438">
    <property type="component" value="Unassembled WGS sequence"/>
</dbReference>